<reference evidence="2" key="1">
    <citation type="submission" date="2022-11" db="UniProtKB">
        <authorList>
            <consortium name="WormBaseParasite"/>
        </authorList>
    </citation>
    <scope>IDENTIFICATION</scope>
</reference>
<protein>
    <submittedName>
        <fullName evidence="2">Uncharacterized protein</fullName>
    </submittedName>
</protein>
<dbReference type="WBParaSite" id="nRc.2.0.1.t02106-RA">
    <property type="protein sequence ID" value="nRc.2.0.1.t02106-RA"/>
    <property type="gene ID" value="nRc.2.0.1.g02106"/>
</dbReference>
<dbReference type="Proteomes" id="UP000887565">
    <property type="component" value="Unplaced"/>
</dbReference>
<name>A0A915HKM4_ROMCU</name>
<evidence type="ECO:0000313" key="2">
    <source>
        <dbReference type="WBParaSite" id="nRc.2.0.1.t02106-RA"/>
    </source>
</evidence>
<keyword evidence="1" id="KW-1185">Reference proteome</keyword>
<dbReference type="AlphaFoldDB" id="A0A915HKM4"/>
<evidence type="ECO:0000313" key="1">
    <source>
        <dbReference type="Proteomes" id="UP000887565"/>
    </source>
</evidence>
<organism evidence="1 2">
    <name type="scientific">Romanomermis culicivorax</name>
    <name type="common">Nematode worm</name>
    <dbReference type="NCBI Taxonomy" id="13658"/>
    <lineage>
        <taxon>Eukaryota</taxon>
        <taxon>Metazoa</taxon>
        <taxon>Ecdysozoa</taxon>
        <taxon>Nematoda</taxon>
        <taxon>Enoplea</taxon>
        <taxon>Dorylaimia</taxon>
        <taxon>Mermithida</taxon>
        <taxon>Mermithoidea</taxon>
        <taxon>Mermithidae</taxon>
        <taxon>Romanomermis</taxon>
    </lineage>
</organism>
<accession>A0A915HKM4</accession>
<sequence>MDDKLSLLSIKPAIINTQSKHFPVVVIDDSNETIKVIEYVPGKGNAFAEFLSQKFEVDKTTND</sequence>
<proteinExistence type="predicted"/>